<protein>
    <recommendedName>
        <fullName evidence="3">Bacteriocin</fullName>
    </recommendedName>
</protein>
<evidence type="ECO:0000313" key="2">
    <source>
        <dbReference type="Proteomes" id="UP000619238"/>
    </source>
</evidence>
<gene>
    <name evidence="1" type="ORF">H2O64_17415</name>
</gene>
<evidence type="ECO:0008006" key="3">
    <source>
        <dbReference type="Google" id="ProtNLM"/>
    </source>
</evidence>
<sequence length="66" mass="7169">MKKKNLKSLKLNKTFVSSFKKNKVVGGSVTLMPSLITVNSFIICESETCITTAQVGEELKPTCGNC</sequence>
<keyword evidence="2" id="KW-1185">Reference proteome</keyword>
<dbReference type="Proteomes" id="UP000619238">
    <property type="component" value="Unassembled WGS sequence"/>
</dbReference>
<dbReference type="RefSeq" id="WP_187563492.1">
    <property type="nucleotide sequence ID" value="NZ_JACGWS010000011.1"/>
</dbReference>
<dbReference type="EMBL" id="JACGWS010000011">
    <property type="protein sequence ID" value="MBC8756457.1"/>
    <property type="molecule type" value="Genomic_DNA"/>
</dbReference>
<accession>A0ABR7QD47</accession>
<name>A0ABR7QD47_9FLAO</name>
<proteinExistence type="predicted"/>
<comment type="caution">
    <text evidence="1">The sequence shown here is derived from an EMBL/GenBank/DDBJ whole genome shotgun (WGS) entry which is preliminary data.</text>
</comment>
<reference evidence="1 2" key="1">
    <citation type="submission" date="2020-07" db="EMBL/GenBank/DDBJ databases">
        <title>Description of Kordia aestuariivivens sp. nov., isolated from a tidal flat.</title>
        <authorList>
            <person name="Park S."/>
            <person name="Yoon J.-H."/>
        </authorList>
    </citation>
    <scope>NUCLEOTIDE SEQUENCE [LARGE SCALE GENOMIC DNA]</scope>
    <source>
        <strain evidence="1 2">YSTF-M3</strain>
    </source>
</reference>
<evidence type="ECO:0000313" key="1">
    <source>
        <dbReference type="EMBL" id="MBC8756457.1"/>
    </source>
</evidence>
<organism evidence="1 2">
    <name type="scientific">Kordia aestuariivivens</name>
    <dbReference type="NCBI Taxonomy" id="2759037"/>
    <lineage>
        <taxon>Bacteria</taxon>
        <taxon>Pseudomonadati</taxon>
        <taxon>Bacteroidota</taxon>
        <taxon>Flavobacteriia</taxon>
        <taxon>Flavobacteriales</taxon>
        <taxon>Flavobacteriaceae</taxon>
        <taxon>Kordia</taxon>
    </lineage>
</organism>